<name>A0A2M7E9K1_9BACT</name>
<dbReference type="AlphaFoldDB" id="A0A2M7E9K1"/>
<organism evidence="1 2">
    <name type="scientific">bacterium (Candidatus Ratteibacteria) CG01_land_8_20_14_3_00_40_19</name>
    <dbReference type="NCBI Taxonomy" id="2014290"/>
    <lineage>
        <taxon>Bacteria</taxon>
        <taxon>Candidatus Ratteibacteria</taxon>
    </lineage>
</organism>
<dbReference type="EMBL" id="PETL01000112">
    <property type="protein sequence ID" value="PIV64422.1"/>
    <property type="molecule type" value="Genomic_DNA"/>
</dbReference>
<proteinExistence type="predicted"/>
<protein>
    <recommendedName>
        <fullName evidence="3">DUF5107 domain-containing protein</fullName>
    </recommendedName>
</protein>
<dbReference type="Proteomes" id="UP000228886">
    <property type="component" value="Unassembled WGS sequence"/>
</dbReference>
<comment type="caution">
    <text evidence="1">The sequence shown here is derived from an EMBL/GenBank/DDBJ whole genome shotgun (WGS) entry which is preliminary data.</text>
</comment>
<evidence type="ECO:0000313" key="1">
    <source>
        <dbReference type="EMBL" id="PIV64422.1"/>
    </source>
</evidence>
<dbReference type="InterPro" id="IPR014718">
    <property type="entry name" value="GH-type_carb-bd"/>
</dbReference>
<reference evidence="2" key="1">
    <citation type="submission" date="2017-09" db="EMBL/GenBank/DDBJ databases">
        <title>Depth-based differentiation of microbial function through sediment-hosted aquifers and enrichment of novel symbionts in the deep terrestrial subsurface.</title>
        <authorList>
            <person name="Probst A.J."/>
            <person name="Ladd B."/>
            <person name="Jarett J.K."/>
            <person name="Geller-Mcgrath D.E."/>
            <person name="Sieber C.M.K."/>
            <person name="Emerson J.B."/>
            <person name="Anantharaman K."/>
            <person name="Thomas B.C."/>
            <person name="Malmstrom R."/>
            <person name="Stieglmeier M."/>
            <person name="Klingl A."/>
            <person name="Woyke T."/>
            <person name="Ryan C.M."/>
            <person name="Banfield J.F."/>
        </authorList>
    </citation>
    <scope>NUCLEOTIDE SEQUENCE [LARGE SCALE GENOMIC DNA]</scope>
</reference>
<gene>
    <name evidence="1" type="ORF">COS11_02270</name>
</gene>
<dbReference type="GO" id="GO:0030246">
    <property type="term" value="F:carbohydrate binding"/>
    <property type="evidence" value="ECO:0007669"/>
    <property type="project" value="InterPro"/>
</dbReference>
<dbReference type="Gene3D" id="2.70.98.10">
    <property type="match status" value="1"/>
</dbReference>
<evidence type="ECO:0008006" key="3">
    <source>
        <dbReference type="Google" id="ProtNLM"/>
    </source>
</evidence>
<accession>A0A2M7E9K1</accession>
<evidence type="ECO:0000313" key="2">
    <source>
        <dbReference type="Proteomes" id="UP000228886"/>
    </source>
</evidence>
<sequence>MERRKMKYRYLFFWIFMLFITLPGLASVSIQEEKQDGEPVVVIENNYYRTVLAPTIARMPLSYYFKLTEHEQFIHPEEKIKKDRASFHYFGGIIDSIPSVSGIEDWDRKGYLWRVPWKSKIGKGRGWVKYTGEAVFNYKDPVSNEEYKLKFTKIITGYEGTSCLRMDYRIENIGDNQAKFMFSAHSRTGIGGSWNTGDYFWAPGEKCRFYYSDNYPAYKDTKEGAWLPWPLKEATDFVLKEDKHQDIFVFLPSNWCVVGDNNTKETLFFVSSPIKIGKRKDMMKMGIFMATDGYVVEPCLTYYIGYQDWKKPEATIGLNSGEVCAFTLYMTAYKGVTKEQVQNLKGANSNCLLLEPPLLRRKENKDILELKVVVPGEGRLFLEKIRMKRKSTIATIEMEAGINEVEKEFPMLKKGEELLLLWMDNSGKSKLAVLKSNEKNDN</sequence>